<accession>A0A3B1DCT4</accession>
<sequence>MSKPIGIVLFFFKKYKIFLLSVLFLCFPIRDCFSQNKISVSLAIIPTQSTLAPEEVVTARLEENISHSKGMRLVERTQIKKILEELQIGASGMMDSKNVPRLGQLLSADILLFMGKVPDIVPVTYRIQIIESESGIILNTTLDSEEVLLKDIDSVMSVVTAAIDKHYVPMNARHFVGILGFKSEEPGSSLDGTAEALRMFLEVDLAATPHVVMLDREHLNHLQTEKVLTGLELKLKNSAILLDAGIKYASGQKDGIITLFLKSMTGGVEKFISMNVPLDNMALTRKILMENIFTKLNIDAATNKAIDPDKEAKLFLAKVPFFLSSGDYQIAVRYAEVAYTLSPNQETRYWAARAWYALGWTLAKTVQAQDFGITLTRPTRATQDIFGTVQRNAIGKVENTRRVTQSENGHEFWGTPQKKQDGKSNRTTKIYTTNQKNSMSKKQALSAFIRAYTLIYELSRFHIQEYKIGGKQNLEIPDPTKFPKSPAIESYTTAKIPLSSNDADSNEIKKMHIQLTDMRNDIISFQQEFYTHHYASIDKGDSFYWDTWRKKKEIISHDYKHSPTQRISLIRQAVNA</sequence>
<protein>
    <submittedName>
        <fullName evidence="2">Uncharacterized protein</fullName>
    </submittedName>
</protein>
<gene>
    <name evidence="2" type="ORF">MNBD_UNCLBAC01-1204</name>
</gene>
<feature type="region of interest" description="Disordered" evidence="1">
    <location>
        <begin position="405"/>
        <end position="425"/>
    </location>
</feature>
<dbReference type="AlphaFoldDB" id="A0A3B1DCT4"/>
<evidence type="ECO:0000313" key="2">
    <source>
        <dbReference type="EMBL" id="VAX36661.1"/>
    </source>
</evidence>
<proteinExistence type="predicted"/>
<reference evidence="2" key="1">
    <citation type="submission" date="2018-06" db="EMBL/GenBank/DDBJ databases">
        <authorList>
            <person name="Zhirakovskaya E."/>
        </authorList>
    </citation>
    <scope>NUCLEOTIDE SEQUENCE</scope>
</reference>
<organism evidence="2">
    <name type="scientific">hydrothermal vent metagenome</name>
    <dbReference type="NCBI Taxonomy" id="652676"/>
    <lineage>
        <taxon>unclassified sequences</taxon>
        <taxon>metagenomes</taxon>
        <taxon>ecological metagenomes</taxon>
    </lineage>
</organism>
<evidence type="ECO:0000256" key="1">
    <source>
        <dbReference type="SAM" id="MobiDB-lite"/>
    </source>
</evidence>
<dbReference type="EMBL" id="UOGJ01000105">
    <property type="protein sequence ID" value="VAX36661.1"/>
    <property type="molecule type" value="Genomic_DNA"/>
</dbReference>
<dbReference type="Gene3D" id="3.40.50.10610">
    <property type="entry name" value="ABC-type transport auxiliary lipoprotein component"/>
    <property type="match status" value="1"/>
</dbReference>
<name>A0A3B1DCT4_9ZZZZ</name>